<feature type="region of interest" description="Disordered" evidence="1">
    <location>
        <begin position="1"/>
        <end position="58"/>
    </location>
</feature>
<gene>
    <name evidence="2" type="ORF">LOTGIDRAFT_154983</name>
</gene>
<accession>V4B9D9</accession>
<feature type="compositionally biased region" description="Low complexity" evidence="1">
    <location>
        <begin position="18"/>
        <end position="28"/>
    </location>
</feature>
<dbReference type="AlphaFoldDB" id="V4B9D9"/>
<evidence type="ECO:0000313" key="3">
    <source>
        <dbReference type="Proteomes" id="UP000030746"/>
    </source>
</evidence>
<feature type="compositionally biased region" description="Basic and acidic residues" evidence="1">
    <location>
        <begin position="76"/>
        <end position="87"/>
    </location>
</feature>
<dbReference type="CTD" id="20236486"/>
<sequence>MAEIQVSQEPLKEKLRPSRSSVTGSSTKGGRKKGLNSDSPKQIDNITNSLPGCSIGNNNNSSTSVFKSNIFASSSKSKDGPSAEPSKENQTAQNSRFDKLSSKVDELYNNDNYDDNELLGYNDEEYCDDDLDVLPGKKAKCHLIWSFPDGEKVDVIDGVDDDRYNELIKSISRPKNCESLVTVKTNQLVWDFLSQSTRTMDKRMQNAQNSIIKGAVSLSKITDTLDSGQSMDVNHVLEQAMESLALFGHANKQLCFIRRDMMKPDMRGEYLHLCSQNLKYTDSLFGDDVSKTVKDISDCSRISNKMGAFQGRRGRGRSIHGRGFRGRFFRGHYQGRSSGGSYGSYGSDIKNFQKRGQGRPLSQQAQQK</sequence>
<dbReference type="EMBL" id="KB203274">
    <property type="protein sequence ID" value="ESO85494.1"/>
    <property type="molecule type" value="Genomic_DNA"/>
</dbReference>
<dbReference type="OMA" id="PCLNPMY"/>
<reference evidence="2 3" key="1">
    <citation type="journal article" date="2013" name="Nature">
        <title>Insights into bilaterian evolution from three spiralian genomes.</title>
        <authorList>
            <person name="Simakov O."/>
            <person name="Marletaz F."/>
            <person name="Cho S.J."/>
            <person name="Edsinger-Gonzales E."/>
            <person name="Havlak P."/>
            <person name="Hellsten U."/>
            <person name="Kuo D.H."/>
            <person name="Larsson T."/>
            <person name="Lv J."/>
            <person name="Arendt D."/>
            <person name="Savage R."/>
            <person name="Osoegawa K."/>
            <person name="de Jong P."/>
            <person name="Grimwood J."/>
            <person name="Chapman J.A."/>
            <person name="Shapiro H."/>
            <person name="Aerts A."/>
            <person name="Otillar R.P."/>
            <person name="Terry A.Y."/>
            <person name="Boore J.L."/>
            <person name="Grigoriev I.V."/>
            <person name="Lindberg D.R."/>
            <person name="Seaver E.C."/>
            <person name="Weisblat D.A."/>
            <person name="Putnam N.H."/>
            <person name="Rokhsar D.S."/>
        </authorList>
    </citation>
    <scope>NUCLEOTIDE SEQUENCE [LARGE SCALE GENOMIC DNA]</scope>
</reference>
<name>V4B9D9_LOTGI</name>
<dbReference type="KEGG" id="lgi:LOTGIDRAFT_154983"/>
<dbReference type="PANTHER" id="PTHR34239:SF2">
    <property type="entry name" value="TRANSPOSABLE ELEMENT P TRANSPOSASE_THAP9 CONSERVED DOMAIN-CONTAINING PROTEIN"/>
    <property type="match status" value="1"/>
</dbReference>
<evidence type="ECO:0000256" key="1">
    <source>
        <dbReference type="SAM" id="MobiDB-lite"/>
    </source>
</evidence>
<dbReference type="Proteomes" id="UP000030746">
    <property type="component" value="Unassembled WGS sequence"/>
</dbReference>
<feature type="compositionally biased region" description="Polar residues" evidence="1">
    <location>
        <begin position="36"/>
        <end position="58"/>
    </location>
</feature>
<proteinExistence type="predicted"/>
<dbReference type="OrthoDB" id="5988333at2759"/>
<dbReference type="RefSeq" id="XP_009063740.1">
    <property type="nucleotide sequence ID" value="XM_009065492.1"/>
</dbReference>
<evidence type="ECO:0000313" key="2">
    <source>
        <dbReference type="EMBL" id="ESO85494.1"/>
    </source>
</evidence>
<feature type="region of interest" description="Disordered" evidence="1">
    <location>
        <begin position="338"/>
        <end position="368"/>
    </location>
</feature>
<keyword evidence="3" id="KW-1185">Reference proteome</keyword>
<dbReference type="HOGENOM" id="CLU_700750_0_0_1"/>
<feature type="region of interest" description="Disordered" evidence="1">
    <location>
        <begin position="72"/>
        <end position="100"/>
    </location>
</feature>
<dbReference type="GeneID" id="20236486"/>
<protein>
    <submittedName>
        <fullName evidence="2">Uncharacterized protein</fullName>
    </submittedName>
</protein>
<organism evidence="2 3">
    <name type="scientific">Lottia gigantea</name>
    <name type="common">Giant owl limpet</name>
    <dbReference type="NCBI Taxonomy" id="225164"/>
    <lineage>
        <taxon>Eukaryota</taxon>
        <taxon>Metazoa</taxon>
        <taxon>Spiralia</taxon>
        <taxon>Lophotrochozoa</taxon>
        <taxon>Mollusca</taxon>
        <taxon>Gastropoda</taxon>
        <taxon>Patellogastropoda</taxon>
        <taxon>Lottioidea</taxon>
        <taxon>Lottiidae</taxon>
        <taxon>Lottia</taxon>
    </lineage>
</organism>
<dbReference type="PANTHER" id="PTHR34239">
    <property type="entry name" value="APPLE DOMAIN-CONTAINING PROTEIN"/>
    <property type="match status" value="1"/>
</dbReference>